<keyword evidence="2" id="KW-1185">Reference proteome</keyword>
<reference evidence="1" key="2">
    <citation type="submission" date="2025-09" db="UniProtKB">
        <authorList>
            <consortium name="Ensembl"/>
        </authorList>
    </citation>
    <scope>IDENTIFICATION</scope>
</reference>
<proteinExistence type="predicted"/>
<dbReference type="AlphaFoldDB" id="A0A8D2KYF6"/>
<protein>
    <submittedName>
        <fullName evidence="1">Uncharacterized protein</fullName>
    </submittedName>
</protein>
<evidence type="ECO:0000313" key="2">
    <source>
        <dbReference type="Proteomes" id="UP000694545"/>
    </source>
</evidence>
<dbReference type="Proteomes" id="UP000694545">
    <property type="component" value="Unplaced"/>
</dbReference>
<accession>A0A8D2KYF6</accession>
<evidence type="ECO:0000313" key="1">
    <source>
        <dbReference type="Ensembl" id="ENSVKKP00000014096.1"/>
    </source>
</evidence>
<reference evidence="1" key="1">
    <citation type="submission" date="2025-08" db="UniProtKB">
        <authorList>
            <consortium name="Ensembl"/>
        </authorList>
    </citation>
    <scope>IDENTIFICATION</scope>
</reference>
<dbReference type="Ensembl" id="ENSVKKT00000014432.1">
    <property type="protein sequence ID" value="ENSVKKP00000014096.1"/>
    <property type="gene ID" value="ENSVKKG00000009705.1"/>
</dbReference>
<organism evidence="1 2">
    <name type="scientific">Varanus komodoensis</name>
    <name type="common">Komodo dragon</name>
    <dbReference type="NCBI Taxonomy" id="61221"/>
    <lineage>
        <taxon>Eukaryota</taxon>
        <taxon>Metazoa</taxon>
        <taxon>Chordata</taxon>
        <taxon>Craniata</taxon>
        <taxon>Vertebrata</taxon>
        <taxon>Euteleostomi</taxon>
        <taxon>Lepidosauria</taxon>
        <taxon>Squamata</taxon>
        <taxon>Bifurcata</taxon>
        <taxon>Unidentata</taxon>
        <taxon>Episquamata</taxon>
        <taxon>Toxicofera</taxon>
        <taxon>Anguimorpha</taxon>
        <taxon>Paleoanguimorpha</taxon>
        <taxon>Varanoidea</taxon>
        <taxon>Varanidae</taxon>
        <taxon>Varanus</taxon>
    </lineage>
</organism>
<sequence length="101" mass="10923">TGRGGFNLIPHIHPTQNPISCTLLVCYQQLSRKEKEEDGTEGAKGAHPPALPVLASRVCMQCLANDSTSPASRGGCAQTHTMEQKSCLFKNIALSRISVWM</sequence>
<name>A0A8D2KYF6_VARKO</name>